<proteinExistence type="predicted"/>
<accession>A0A3M7P7G7</accession>
<reference evidence="1 2" key="1">
    <citation type="journal article" date="2018" name="Sci. Rep.">
        <title>Genomic signatures of local adaptation to the degree of environmental predictability in rotifers.</title>
        <authorList>
            <person name="Franch-Gras L."/>
            <person name="Hahn C."/>
            <person name="Garcia-Roger E.M."/>
            <person name="Carmona M.J."/>
            <person name="Serra M."/>
            <person name="Gomez A."/>
        </authorList>
    </citation>
    <scope>NUCLEOTIDE SEQUENCE [LARGE SCALE GENOMIC DNA]</scope>
    <source>
        <strain evidence="1">HYR1</strain>
    </source>
</reference>
<sequence>MFMVPTRFRTDFFHRFYQIKNYVKNSKNELSKFRILDTFAILLLDAKLDSNSSQYLIKQQGYEFIRDIKPPADEDPHFINKQMFD</sequence>
<organism evidence="1 2">
    <name type="scientific">Brachionus plicatilis</name>
    <name type="common">Marine rotifer</name>
    <name type="synonym">Brachionus muelleri</name>
    <dbReference type="NCBI Taxonomy" id="10195"/>
    <lineage>
        <taxon>Eukaryota</taxon>
        <taxon>Metazoa</taxon>
        <taxon>Spiralia</taxon>
        <taxon>Gnathifera</taxon>
        <taxon>Rotifera</taxon>
        <taxon>Eurotatoria</taxon>
        <taxon>Monogononta</taxon>
        <taxon>Pseudotrocha</taxon>
        <taxon>Ploima</taxon>
        <taxon>Brachionidae</taxon>
        <taxon>Brachionus</taxon>
    </lineage>
</organism>
<protein>
    <submittedName>
        <fullName evidence="1">Uncharacterized protein</fullName>
    </submittedName>
</protein>
<evidence type="ECO:0000313" key="2">
    <source>
        <dbReference type="Proteomes" id="UP000276133"/>
    </source>
</evidence>
<name>A0A3M7P7G7_BRAPC</name>
<evidence type="ECO:0000313" key="1">
    <source>
        <dbReference type="EMBL" id="RMZ94644.1"/>
    </source>
</evidence>
<dbReference type="AlphaFoldDB" id="A0A3M7P7G7"/>
<dbReference type="EMBL" id="REGN01012907">
    <property type="protein sequence ID" value="RMZ94644.1"/>
    <property type="molecule type" value="Genomic_DNA"/>
</dbReference>
<dbReference type="Proteomes" id="UP000276133">
    <property type="component" value="Unassembled WGS sequence"/>
</dbReference>
<gene>
    <name evidence="1" type="ORF">BpHYR1_049788</name>
</gene>
<comment type="caution">
    <text evidence="1">The sequence shown here is derived from an EMBL/GenBank/DDBJ whole genome shotgun (WGS) entry which is preliminary data.</text>
</comment>
<keyword evidence="2" id="KW-1185">Reference proteome</keyword>